<organism evidence="2 3">
    <name type="scientific">Meloidogyne enterolobii</name>
    <name type="common">Root-knot nematode worm</name>
    <name type="synonym">Meloidogyne mayaguensis</name>
    <dbReference type="NCBI Taxonomy" id="390850"/>
    <lineage>
        <taxon>Eukaryota</taxon>
        <taxon>Metazoa</taxon>
        <taxon>Ecdysozoa</taxon>
        <taxon>Nematoda</taxon>
        <taxon>Chromadorea</taxon>
        <taxon>Rhabditida</taxon>
        <taxon>Tylenchina</taxon>
        <taxon>Tylenchomorpha</taxon>
        <taxon>Tylenchoidea</taxon>
        <taxon>Meloidogynidae</taxon>
        <taxon>Meloidogyninae</taxon>
        <taxon>Meloidogyne</taxon>
    </lineage>
</organism>
<evidence type="ECO:0000313" key="2">
    <source>
        <dbReference type="EMBL" id="CAD2175516.1"/>
    </source>
</evidence>
<feature type="chain" id="PRO_5028473128" evidence="1">
    <location>
        <begin position="20"/>
        <end position="162"/>
    </location>
</feature>
<proteinExistence type="predicted"/>
<dbReference type="AlphaFoldDB" id="A0A6V7VKL2"/>
<evidence type="ECO:0000256" key="1">
    <source>
        <dbReference type="SAM" id="SignalP"/>
    </source>
</evidence>
<evidence type="ECO:0000313" key="3">
    <source>
        <dbReference type="Proteomes" id="UP000580250"/>
    </source>
</evidence>
<sequence length="162" mass="19088">MKLFIFSIIILFNFKLNYSVQLLNNILQNFTEKIEESQIYTLQVPVKISDGGDIWMIQDFDGPNGFSGRKNETVNIEDVLRAVHGIEVEYIRLLIRLRQQKYRQHQKIKEGFLNFQNFVTLKMESLYLFHTVYIVVHQMSNIVPLLVMVKIGKDCEQIGQLY</sequence>
<feature type="signal peptide" evidence="1">
    <location>
        <begin position="1"/>
        <end position="19"/>
    </location>
</feature>
<dbReference type="EMBL" id="CAJEWN010000255">
    <property type="protein sequence ID" value="CAD2175516.1"/>
    <property type="molecule type" value="Genomic_DNA"/>
</dbReference>
<protein>
    <submittedName>
        <fullName evidence="2">Uncharacterized protein</fullName>
    </submittedName>
</protein>
<keyword evidence="1" id="KW-0732">Signal</keyword>
<name>A0A6V7VKL2_MELEN</name>
<dbReference type="Proteomes" id="UP000580250">
    <property type="component" value="Unassembled WGS sequence"/>
</dbReference>
<accession>A0A6V7VKL2</accession>
<reference evidence="2 3" key="1">
    <citation type="submission" date="2020-08" db="EMBL/GenBank/DDBJ databases">
        <authorList>
            <person name="Koutsovoulos G."/>
            <person name="Danchin GJ E."/>
        </authorList>
    </citation>
    <scope>NUCLEOTIDE SEQUENCE [LARGE SCALE GENOMIC DNA]</scope>
</reference>
<comment type="caution">
    <text evidence="2">The sequence shown here is derived from an EMBL/GenBank/DDBJ whole genome shotgun (WGS) entry which is preliminary data.</text>
</comment>
<gene>
    <name evidence="2" type="ORF">MENT_LOCUS27245</name>
</gene>